<feature type="signal peptide" evidence="1">
    <location>
        <begin position="1"/>
        <end position="17"/>
    </location>
</feature>
<feature type="chain" id="PRO_5029519634" evidence="1">
    <location>
        <begin position="18"/>
        <end position="106"/>
    </location>
</feature>
<evidence type="ECO:0000313" key="2">
    <source>
        <dbReference type="EMBL" id="CAD5118625.1"/>
    </source>
</evidence>
<protein>
    <submittedName>
        <fullName evidence="2">DgyrCDS7313</fullName>
    </submittedName>
</protein>
<reference evidence="2 3" key="1">
    <citation type="submission" date="2020-08" db="EMBL/GenBank/DDBJ databases">
        <authorList>
            <person name="Hejnol A."/>
        </authorList>
    </citation>
    <scope>NUCLEOTIDE SEQUENCE [LARGE SCALE GENOMIC DNA]</scope>
</reference>
<sequence>MEKIFVCLLMFSTIALAYTRMDLFSDEEPSFNPFISEEFDDNSNLIKRGRIMRGPHKGKEFCGRIQRKPIFCGTGRFCCAKGVCCKQGQVCRFMQEFHVYHCINGL</sequence>
<keyword evidence="1" id="KW-0732">Signal</keyword>
<comment type="caution">
    <text evidence="2">The sequence shown here is derived from an EMBL/GenBank/DDBJ whole genome shotgun (WGS) entry which is preliminary data.</text>
</comment>
<dbReference type="EMBL" id="CAJFCJ010000009">
    <property type="protein sequence ID" value="CAD5118625.1"/>
    <property type="molecule type" value="Genomic_DNA"/>
</dbReference>
<evidence type="ECO:0000256" key="1">
    <source>
        <dbReference type="SAM" id="SignalP"/>
    </source>
</evidence>
<dbReference type="Proteomes" id="UP000549394">
    <property type="component" value="Unassembled WGS sequence"/>
</dbReference>
<evidence type="ECO:0000313" key="3">
    <source>
        <dbReference type="Proteomes" id="UP000549394"/>
    </source>
</evidence>
<accession>A0A7I8VQU7</accession>
<gene>
    <name evidence="2" type="ORF">DGYR_LOCUS6975</name>
</gene>
<name>A0A7I8VQU7_9ANNE</name>
<organism evidence="2 3">
    <name type="scientific">Dimorphilus gyrociliatus</name>
    <dbReference type="NCBI Taxonomy" id="2664684"/>
    <lineage>
        <taxon>Eukaryota</taxon>
        <taxon>Metazoa</taxon>
        <taxon>Spiralia</taxon>
        <taxon>Lophotrochozoa</taxon>
        <taxon>Annelida</taxon>
        <taxon>Polychaeta</taxon>
        <taxon>Polychaeta incertae sedis</taxon>
        <taxon>Dinophilidae</taxon>
        <taxon>Dimorphilus</taxon>
    </lineage>
</organism>
<keyword evidence="3" id="KW-1185">Reference proteome</keyword>
<proteinExistence type="predicted"/>
<dbReference type="AlphaFoldDB" id="A0A7I8VQU7"/>